<keyword evidence="4 6" id="KW-1133">Transmembrane helix</keyword>
<dbReference type="Pfam" id="PF01810">
    <property type="entry name" value="LysE"/>
    <property type="match status" value="1"/>
</dbReference>
<keyword evidence="7" id="KW-0614">Plasmid</keyword>
<feature type="transmembrane region" description="Helical" evidence="6">
    <location>
        <begin position="41"/>
        <end position="67"/>
    </location>
</feature>
<proteinExistence type="predicted"/>
<gene>
    <name evidence="7" type="ORF">CFBP7129_29490</name>
</gene>
<evidence type="ECO:0000256" key="5">
    <source>
        <dbReference type="ARBA" id="ARBA00023136"/>
    </source>
</evidence>
<dbReference type="AlphaFoldDB" id="A0A4D7YM68"/>
<dbReference type="RefSeq" id="WP_137006539.1">
    <property type="nucleotide sequence ID" value="NZ_CP039925.1"/>
</dbReference>
<protein>
    <submittedName>
        <fullName evidence="7">LysE family translocator</fullName>
    </submittedName>
</protein>
<evidence type="ECO:0000256" key="4">
    <source>
        <dbReference type="ARBA" id="ARBA00022989"/>
    </source>
</evidence>
<keyword evidence="2" id="KW-1003">Cell membrane</keyword>
<feature type="transmembrane region" description="Helical" evidence="6">
    <location>
        <begin position="74"/>
        <end position="93"/>
    </location>
</feature>
<evidence type="ECO:0000256" key="6">
    <source>
        <dbReference type="SAM" id="Phobius"/>
    </source>
</evidence>
<evidence type="ECO:0000256" key="1">
    <source>
        <dbReference type="ARBA" id="ARBA00004651"/>
    </source>
</evidence>
<keyword evidence="5 6" id="KW-0472">Membrane</keyword>
<dbReference type="InterPro" id="IPR001123">
    <property type="entry name" value="LeuE-type"/>
</dbReference>
<accession>A0A4D7YM68</accession>
<geneLocation type="plasmid" evidence="8">
    <name>patcfbp7129b</name>
</geneLocation>
<dbReference type="PANTHER" id="PTHR30086:SF20">
    <property type="entry name" value="ARGININE EXPORTER PROTEIN ARGO-RELATED"/>
    <property type="match status" value="1"/>
</dbReference>
<evidence type="ECO:0000256" key="2">
    <source>
        <dbReference type="ARBA" id="ARBA00022475"/>
    </source>
</evidence>
<sequence>MPPMALFIFAGALIADSISPGPTVAALMARVLSRGTRDVLPFLIAIWVGEAIWLSIALAGLAALAASFEVLFEIIKWVGVVYQFYLAWTLFTAEPDVQSGELPGKGTGVKSFLSGLSISIGNPKNMLFYLTIMPSLIDMNSVTTMGWIQLVVTLLITLIVVDLSWVFLASKARHFLRNSRAIRRINKISGAAMALAAAAIATR</sequence>
<dbReference type="GO" id="GO:0015171">
    <property type="term" value="F:amino acid transmembrane transporter activity"/>
    <property type="evidence" value="ECO:0007669"/>
    <property type="project" value="TreeGrafter"/>
</dbReference>
<reference evidence="7 8" key="1">
    <citation type="submission" date="2019-04" db="EMBL/GenBank/DDBJ databases">
        <title>Complete genome sequence of Agrobacterium tumefaciens CFBP7129.</title>
        <authorList>
            <person name="Haryono M."/>
            <person name="Lin Y.-C."/>
            <person name="Lai E.-M."/>
            <person name="Kuo C.-H."/>
        </authorList>
    </citation>
    <scope>NUCLEOTIDE SEQUENCE [LARGE SCALE GENOMIC DNA]</scope>
    <source>
        <strain evidence="7 8">CFBP7129</strain>
        <plasmid evidence="8">patcfbp7129b</plasmid>
    </source>
</reference>
<organism evidence="7 8">
    <name type="scientific">Agrobacterium tumefaciens</name>
    <dbReference type="NCBI Taxonomy" id="358"/>
    <lineage>
        <taxon>Bacteria</taxon>
        <taxon>Pseudomonadati</taxon>
        <taxon>Pseudomonadota</taxon>
        <taxon>Alphaproteobacteria</taxon>
        <taxon>Hyphomicrobiales</taxon>
        <taxon>Rhizobiaceae</taxon>
        <taxon>Rhizobium/Agrobacterium group</taxon>
        <taxon>Agrobacterium</taxon>
        <taxon>Agrobacterium tumefaciens complex</taxon>
    </lineage>
</organism>
<comment type="subcellular location">
    <subcellularLocation>
        <location evidence="1">Cell membrane</location>
        <topology evidence="1">Multi-pass membrane protein</topology>
    </subcellularLocation>
</comment>
<evidence type="ECO:0000256" key="3">
    <source>
        <dbReference type="ARBA" id="ARBA00022692"/>
    </source>
</evidence>
<dbReference type="EMBL" id="CP039925">
    <property type="protein sequence ID" value="QCL98291.1"/>
    <property type="molecule type" value="Genomic_DNA"/>
</dbReference>
<dbReference type="GO" id="GO:0005886">
    <property type="term" value="C:plasma membrane"/>
    <property type="evidence" value="ECO:0007669"/>
    <property type="project" value="UniProtKB-SubCell"/>
</dbReference>
<evidence type="ECO:0000313" key="8">
    <source>
        <dbReference type="Proteomes" id="UP000298649"/>
    </source>
</evidence>
<name>A0A4D7YM68_AGRTU</name>
<feature type="transmembrane region" description="Helical" evidence="6">
    <location>
        <begin position="147"/>
        <end position="169"/>
    </location>
</feature>
<dbReference type="Proteomes" id="UP000298649">
    <property type="component" value="Plasmid pAtCFBP7129b"/>
</dbReference>
<keyword evidence="3 6" id="KW-0812">Transmembrane</keyword>
<dbReference type="PANTHER" id="PTHR30086">
    <property type="entry name" value="ARGININE EXPORTER PROTEIN ARGO"/>
    <property type="match status" value="1"/>
</dbReference>
<evidence type="ECO:0000313" key="7">
    <source>
        <dbReference type="EMBL" id="QCL98291.1"/>
    </source>
</evidence>